<organism evidence="2 3">
    <name type="scientific">Punica granatum</name>
    <name type="common">Pomegranate</name>
    <dbReference type="NCBI Taxonomy" id="22663"/>
    <lineage>
        <taxon>Eukaryota</taxon>
        <taxon>Viridiplantae</taxon>
        <taxon>Streptophyta</taxon>
        <taxon>Embryophyta</taxon>
        <taxon>Tracheophyta</taxon>
        <taxon>Spermatophyta</taxon>
        <taxon>Magnoliopsida</taxon>
        <taxon>eudicotyledons</taxon>
        <taxon>Gunneridae</taxon>
        <taxon>Pentapetalae</taxon>
        <taxon>rosids</taxon>
        <taxon>malvids</taxon>
        <taxon>Myrtales</taxon>
        <taxon>Lythraceae</taxon>
        <taxon>Punica</taxon>
    </lineage>
</organism>
<feature type="region of interest" description="Disordered" evidence="1">
    <location>
        <begin position="1"/>
        <end position="20"/>
    </location>
</feature>
<feature type="region of interest" description="Disordered" evidence="1">
    <location>
        <begin position="50"/>
        <end position="82"/>
    </location>
</feature>
<name>A0A2I0JXN2_PUNGR</name>
<proteinExistence type="predicted"/>
<reference evidence="2 3" key="1">
    <citation type="submission" date="2017-11" db="EMBL/GenBank/DDBJ databases">
        <title>De-novo sequencing of pomegranate (Punica granatum L.) genome.</title>
        <authorList>
            <person name="Akparov Z."/>
            <person name="Amiraslanov A."/>
            <person name="Hajiyeva S."/>
            <person name="Abbasov M."/>
            <person name="Kaur K."/>
            <person name="Hamwieh A."/>
            <person name="Solovyev V."/>
            <person name="Salamov A."/>
            <person name="Braich B."/>
            <person name="Kosarev P."/>
            <person name="Mahmoud A."/>
            <person name="Hajiyev E."/>
            <person name="Babayeva S."/>
            <person name="Izzatullayeva V."/>
            <person name="Mammadov A."/>
            <person name="Mammadov A."/>
            <person name="Sharifova S."/>
            <person name="Ojaghi J."/>
            <person name="Eynullazada K."/>
            <person name="Bayramov B."/>
            <person name="Abdulazimova A."/>
            <person name="Shahmuradov I."/>
        </authorList>
    </citation>
    <scope>NUCLEOTIDE SEQUENCE [LARGE SCALE GENOMIC DNA]</scope>
    <source>
        <strain evidence="3">cv. AG2017</strain>
        <tissue evidence="2">Leaf</tissue>
    </source>
</reference>
<dbReference type="EMBL" id="PGOL01001078">
    <property type="protein sequence ID" value="PKI61079.1"/>
    <property type="molecule type" value="Genomic_DNA"/>
</dbReference>
<keyword evidence="3" id="KW-1185">Reference proteome</keyword>
<sequence length="112" mass="11861">MVLTAKQGNPGLAGAGGLLRDGNGQRISGIELQPDTSACIALRLLREQGAGGETPGRDRCQNRRRCSSAAARGSTFRLKEPDPIATHGVAPWLFQSHPVLHPVSNSRKHTSA</sequence>
<gene>
    <name evidence="2" type="ORF">CRG98_018524</name>
</gene>
<evidence type="ECO:0000256" key="1">
    <source>
        <dbReference type="SAM" id="MobiDB-lite"/>
    </source>
</evidence>
<dbReference type="AlphaFoldDB" id="A0A2I0JXN2"/>
<dbReference type="Proteomes" id="UP000233551">
    <property type="component" value="Unassembled WGS sequence"/>
</dbReference>
<evidence type="ECO:0000313" key="2">
    <source>
        <dbReference type="EMBL" id="PKI61079.1"/>
    </source>
</evidence>
<accession>A0A2I0JXN2</accession>
<protein>
    <submittedName>
        <fullName evidence="2">Uncharacterized protein</fullName>
    </submittedName>
</protein>
<comment type="caution">
    <text evidence="2">The sequence shown here is derived from an EMBL/GenBank/DDBJ whole genome shotgun (WGS) entry which is preliminary data.</text>
</comment>
<evidence type="ECO:0000313" key="3">
    <source>
        <dbReference type="Proteomes" id="UP000233551"/>
    </source>
</evidence>